<dbReference type="PANTHER" id="PTHR24305:SF96">
    <property type="entry name" value="CYTOCHROME P450 MONOOXYGENASE STCB-RELATED"/>
    <property type="match status" value="1"/>
</dbReference>
<proteinExistence type="inferred from homology"/>
<dbReference type="GO" id="GO:0005506">
    <property type="term" value="F:iron ion binding"/>
    <property type="evidence" value="ECO:0007669"/>
    <property type="project" value="InterPro"/>
</dbReference>
<dbReference type="InterPro" id="IPR002401">
    <property type="entry name" value="Cyt_P450_E_grp-I"/>
</dbReference>
<dbReference type="InterPro" id="IPR001128">
    <property type="entry name" value="Cyt_P450"/>
</dbReference>
<evidence type="ECO:0000313" key="3">
    <source>
        <dbReference type="EMBL" id="KEF55907.1"/>
    </source>
</evidence>
<dbReference type="GeneID" id="25282401"/>
<dbReference type="Gene3D" id="1.10.630.10">
    <property type="entry name" value="Cytochrome P450"/>
    <property type="match status" value="1"/>
</dbReference>
<name>A0A072P845_9EURO</name>
<organism evidence="3 4">
    <name type="scientific">Exophiala aquamarina CBS 119918</name>
    <dbReference type="NCBI Taxonomy" id="1182545"/>
    <lineage>
        <taxon>Eukaryota</taxon>
        <taxon>Fungi</taxon>
        <taxon>Dikarya</taxon>
        <taxon>Ascomycota</taxon>
        <taxon>Pezizomycotina</taxon>
        <taxon>Eurotiomycetes</taxon>
        <taxon>Chaetothyriomycetidae</taxon>
        <taxon>Chaetothyriales</taxon>
        <taxon>Herpotrichiellaceae</taxon>
        <taxon>Exophiala</taxon>
    </lineage>
</organism>
<dbReference type="RefSeq" id="XP_013258497.1">
    <property type="nucleotide sequence ID" value="XM_013403043.1"/>
</dbReference>
<dbReference type="PANTHER" id="PTHR24305">
    <property type="entry name" value="CYTOCHROME P450"/>
    <property type="match status" value="1"/>
</dbReference>
<gene>
    <name evidence="3" type="ORF">A1O9_07487</name>
</gene>
<dbReference type="Proteomes" id="UP000027920">
    <property type="component" value="Unassembled WGS sequence"/>
</dbReference>
<reference evidence="3 4" key="1">
    <citation type="submission" date="2013-03" db="EMBL/GenBank/DDBJ databases">
        <title>The Genome Sequence of Exophiala aquamarina CBS 119918.</title>
        <authorList>
            <consortium name="The Broad Institute Genomics Platform"/>
            <person name="Cuomo C."/>
            <person name="de Hoog S."/>
            <person name="Gorbushina A."/>
            <person name="Walker B."/>
            <person name="Young S.K."/>
            <person name="Zeng Q."/>
            <person name="Gargeya S."/>
            <person name="Fitzgerald M."/>
            <person name="Haas B."/>
            <person name="Abouelleil A."/>
            <person name="Allen A.W."/>
            <person name="Alvarado L."/>
            <person name="Arachchi H.M."/>
            <person name="Berlin A.M."/>
            <person name="Chapman S.B."/>
            <person name="Gainer-Dewar J."/>
            <person name="Goldberg J."/>
            <person name="Griggs A."/>
            <person name="Gujja S."/>
            <person name="Hansen M."/>
            <person name="Howarth C."/>
            <person name="Imamovic A."/>
            <person name="Ireland A."/>
            <person name="Larimer J."/>
            <person name="McCowan C."/>
            <person name="Murphy C."/>
            <person name="Pearson M."/>
            <person name="Poon T.W."/>
            <person name="Priest M."/>
            <person name="Roberts A."/>
            <person name="Saif S."/>
            <person name="Shea T."/>
            <person name="Sisk P."/>
            <person name="Sykes S."/>
            <person name="Wortman J."/>
            <person name="Nusbaum C."/>
            <person name="Birren B."/>
        </authorList>
    </citation>
    <scope>NUCLEOTIDE SEQUENCE [LARGE SCALE GENOMIC DNA]</scope>
    <source>
        <strain evidence="3 4">CBS 119918</strain>
    </source>
</reference>
<comment type="similarity">
    <text evidence="1">Belongs to the cytochrome P450 family.</text>
</comment>
<dbReference type="GO" id="GO:0016705">
    <property type="term" value="F:oxidoreductase activity, acting on paired donors, with incorporation or reduction of molecular oxygen"/>
    <property type="evidence" value="ECO:0007669"/>
    <property type="project" value="InterPro"/>
</dbReference>
<dbReference type="EMBL" id="AMGV01000006">
    <property type="protein sequence ID" value="KEF55907.1"/>
    <property type="molecule type" value="Genomic_DNA"/>
</dbReference>
<dbReference type="GO" id="GO:0020037">
    <property type="term" value="F:heme binding"/>
    <property type="evidence" value="ECO:0007669"/>
    <property type="project" value="InterPro"/>
</dbReference>
<accession>A0A072P845</accession>
<dbReference type="OrthoDB" id="1470350at2759"/>
<comment type="caution">
    <text evidence="3">The sequence shown here is derived from an EMBL/GenBank/DDBJ whole genome shotgun (WGS) entry which is preliminary data.</text>
</comment>
<protein>
    <recommendedName>
        <fullName evidence="5">Cytochrome P450 oxidoreductase</fullName>
    </recommendedName>
</protein>
<dbReference type="PRINTS" id="PR00463">
    <property type="entry name" value="EP450I"/>
</dbReference>
<dbReference type="STRING" id="1182545.A0A072P845"/>
<dbReference type="VEuPathDB" id="FungiDB:A1O9_07487"/>
<evidence type="ECO:0008006" key="5">
    <source>
        <dbReference type="Google" id="ProtNLM"/>
    </source>
</evidence>
<evidence type="ECO:0000256" key="1">
    <source>
        <dbReference type="ARBA" id="ARBA00010617"/>
    </source>
</evidence>
<dbReference type="GO" id="GO:0004497">
    <property type="term" value="F:monooxygenase activity"/>
    <property type="evidence" value="ECO:0007669"/>
    <property type="project" value="InterPro"/>
</dbReference>
<dbReference type="Pfam" id="PF00067">
    <property type="entry name" value="p450"/>
    <property type="match status" value="1"/>
</dbReference>
<dbReference type="HOGENOM" id="CLU_001570_14_2_1"/>
<dbReference type="InterPro" id="IPR036396">
    <property type="entry name" value="Cyt_P450_sf"/>
</dbReference>
<keyword evidence="4" id="KW-1185">Reference proteome</keyword>
<dbReference type="SUPFAM" id="SSF48264">
    <property type="entry name" value="Cytochrome P450"/>
    <property type="match status" value="1"/>
</dbReference>
<dbReference type="InterPro" id="IPR050121">
    <property type="entry name" value="Cytochrome_P450_monoxygenase"/>
</dbReference>
<keyword evidence="2" id="KW-0560">Oxidoreductase</keyword>
<evidence type="ECO:0000313" key="4">
    <source>
        <dbReference type="Proteomes" id="UP000027920"/>
    </source>
</evidence>
<dbReference type="AlphaFoldDB" id="A0A072P845"/>
<sequence length="304" mass="33947">MVDATDHGARRRLMATAFSKTYLRQNWEGIVRDKIRLAVTKMKEEARQLGKMDVLKWWTLMTTDVATHLMFGESFHMIEQGKKDEYIRVLEMALQGGGIGSELPLVRAIGQYLPFEPSRTLFGGRHYLQEKAHIAVKNAYAPGNEKDLFAHMIHEAEKGLHLDETDVELEAGALIIAGSDTTAVSLTYLVWCVLSRPELTGLLCTELKQLPQGYCDRDLEALPVLNAVIEETVRLYGAAPGGMPRQKPTEPEYLGGHLIPAGQRSQLRLTHYIVTPGSFPILSCEFSMINNTGEGRLISELLQV</sequence>
<evidence type="ECO:0000256" key="2">
    <source>
        <dbReference type="ARBA" id="ARBA00023002"/>
    </source>
</evidence>